<dbReference type="SUPFAM" id="SSF103642">
    <property type="entry name" value="Sec-C motif"/>
    <property type="match status" value="1"/>
</dbReference>
<keyword evidence="2" id="KW-1185">Reference proteome</keyword>
<dbReference type="EMBL" id="LR134533">
    <property type="protein sequence ID" value="VEJ49196.1"/>
    <property type="molecule type" value="Genomic_DNA"/>
</dbReference>
<name>A0A3S5B1N1_9NEIS</name>
<evidence type="ECO:0000313" key="1">
    <source>
        <dbReference type="EMBL" id="VEJ49196.1"/>
    </source>
</evidence>
<accession>A0A3S5B1N1</accession>
<evidence type="ECO:0000313" key="2">
    <source>
        <dbReference type="Proteomes" id="UP000272771"/>
    </source>
</evidence>
<reference evidence="1 2" key="1">
    <citation type="submission" date="2018-12" db="EMBL/GenBank/DDBJ databases">
        <authorList>
            <consortium name="Pathogen Informatics"/>
        </authorList>
    </citation>
    <scope>NUCLEOTIDE SEQUENCE [LARGE SCALE GENOMIC DNA]</scope>
    <source>
        <strain evidence="1 2">NCTC12742</strain>
    </source>
</reference>
<organism evidence="1 2">
    <name type="scientific">Neisseria weaveri</name>
    <dbReference type="NCBI Taxonomy" id="28091"/>
    <lineage>
        <taxon>Bacteria</taxon>
        <taxon>Pseudomonadati</taxon>
        <taxon>Pseudomonadota</taxon>
        <taxon>Betaproteobacteria</taxon>
        <taxon>Neisseriales</taxon>
        <taxon>Neisseriaceae</taxon>
        <taxon>Neisseria</taxon>
    </lineage>
</organism>
<dbReference type="KEGG" id="nwe:SAMEA3174300_0732"/>
<gene>
    <name evidence="1" type="primary">secA_1</name>
    <name evidence="1" type="ORF">NCTC12742_00076</name>
</gene>
<dbReference type="InterPro" id="IPR011978">
    <property type="entry name" value="YgfB-like"/>
</dbReference>
<proteinExistence type="predicted"/>
<dbReference type="PANTHER" id="PTHR33747:SF1">
    <property type="entry name" value="ADENYLATE CYCLASE-ASSOCIATED CAP C-TERMINAL DOMAIN-CONTAINING PROTEIN"/>
    <property type="match status" value="1"/>
</dbReference>
<dbReference type="Pfam" id="PF02810">
    <property type="entry name" value="SEC-C"/>
    <property type="match status" value="1"/>
</dbReference>
<dbReference type="Proteomes" id="UP000272771">
    <property type="component" value="Chromosome"/>
</dbReference>
<dbReference type="SUPFAM" id="SSF101327">
    <property type="entry name" value="YgfB-like"/>
    <property type="match status" value="1"/>
</dbReference>
<protein>
    <submittedName>
        <fullName evidence="1">YecA family protein</fullName>
    </submittedName>
</protein>
<dbReference type="Gene3D" id="3.10.450.50">
    <property type="match status" value="1"/>
</dbReference>
<dbReference type="RefSeq" id="WP_004284676.1">
    <property type="nucleotide sequence ID" value="NZ_CAUJRG010000003.1"/>
</dbReference>
<dbReference type="OrthoDB" id="570299at2"/>
<dbReference type="PANTHER" id="PTHR33747">
    <property type="entry name" value="UPF0225 PROTEIN SCO1677"/>
    <property type="match status" value="1"/>
</dbReference>
<dbReference type="Gene3D" id="1.20.120.740">
    <property type="entry name" value="YgfB uncharacterised protein family UPF0149, PF03695"/>
    <property type="match status" value="1"/>
</dbReference>
<dbReference type="Pfam" id="PF03695">
    <property type="entry name" value="UPF0149"/>
    <property type="match status" value="1"/>
</dbReference>
<dbReference type="STRING" id="28091.SAMEA3174300_00732"/>
<sequence length="219" mass="24846">MQLHSFDEKSKQRLAELLDTKAETANTMRCDEVQGFMMALLSGPDALNTAEWLPEVLGDESLFDEAETAEVEKLVLSWAADMRSALSAKALPELHLYDDDEGNTDFYTWCNAYLYALDVVPTDWFEKADNEDFEDLFYPVMALGGIYDDEEDGQAVLNLTEKEITMLEGELPHTLLDIYWFWQSIINKPQTVRREGEKIGRNDPCVCGSGKKYKACCGK</sequence>
<dbReference type="InterPro" id="IPR004027">
    <property type="entry name" value="SEC_C_motif"/>
</dbReference>
<dbReference type="AlphaFoldDB" id="A0A3S5B1N1"/>
<dbReference type="NCBIfam" id="TIGR02292">
    <property type="entry name" value="ygfB_yecA"/>
    <property type="match status" value="1"/>
</dbReference>
<dbReference type="InterPro" id="IPR036255">
    <property type="entry name" value="YgfB-like_sf"/>
</dbReference>